<dbReference type="KEGG" id="noa:BKM31_25160"/>
<dbReference type="STRING" id="1909395.BKM31_25160"/>
<accession>A0A1V0A298</accession>
<dbReference type="RefSeq" id="WP_080040511.1">
    <property type="nucleotide sequence ID" value="NZ_CP017717.1"/>
</dbReference>
<keyword evidence="6" id="KW-1185">Reference proteome</keyword>
<dbReference type="OrthoDB" id="3460651at2"/>
<dbReference type="GO" id="GO:0003700">
    <property type="term" value="F:DNA-binding transcription factor activity"/>
    <property type="evidence" value="ECO:0007669"/>
    <property type="project" value="InterPro"/>
</dbReference>
<dbReference type="SMART" id="SM00418">
    <property type="entry name" value="HTH_ARSR"/>
    <property type="match status" value="1"/>
</dbReference>
<dbReference type="PANTHER" id="PTHR43132">
    <property type="entry name" value="ARSENICAL RESISTANCE OPERON REPRESSOR ARSR-RELATED"/>
    <property type="match status" value="1"/>
</dbReference>
<name>A0A1V0A298_9ACTN</name>
<dbReference type="EMBL" id="CP017717">
    <property type="protein sequence ID" value="AQZ64313.1"/>
    <property type="molecule type" value="Genomic_DNA"/>
</dbReference>
<feature type="domain" description="HTH arsR-type" evidence="4">
    <location>
        <begin position="231"/>
        <end position="320"/>
    </location>
</feature>
<dbReference type="CDD" id="cd00090">
    <property type="entry name" value="HTH_ARSR"/>
    <property type="match status" value="1"/>
</dbReference>
<keyword evidence="3" id="KW-0804">Transcription</keyword>
<evidence type="ECO:0000256" key="1">
    <source>
        <dbReference type="ARBA" id="ARBA00023015"/>
    </source>
</evidence>
<dbReference type="InterPro" id="IPR001845">
    <property type="entry name" value="HTH_ArsR_DNA-bd_dom"/>
</dbReference>
<dbReference type="InterPro" id="IPR036388">
    <property type="entry name" value="WH-like_DNA-bd_sf"/>
</dbReference>
<keyword evidence="2" id="KW-0238">DNA-binding</keyword>
<protein>
    <submittedName>
        <fullName evidence="5">Transcriptional regulator</fullName>
    </submittedName>
</protein>
<evidence type="ECO:0000313" key="6">
    <source>
        <dbReference type="Proteomes" id="UP000190797"/>
    </source>
</evidence>
<evidence type="ECO:0000313" key="5">
    <source>
        <dbReference type="EMBL" id="AQZ64313.1"/>
    </source>
</evidence>
<evidence type="ECO:0000256" key="3">
    <source>
        <dbReference type="ARBA" id="ARBA00023163"/>
    </source>
</evidence>
<evidence type="ECO:0000256" key="2">
    <source>
        <dbReference type="ARBA" id="ARBA00023125"/>
    </source>
</evidence>
<gene>
    <name evidence="5" type="ORF">BKM31_25160</name>
</gene>
<dbReference type="Pfam" id="PF01022">
    <property type="entry name" value="HTH_5"/>
    <property type="match status" value="1"/>
</dbReference>
<dbReference type="SUPFAM" id="SSF46785">
    <property type="entry name" value="Winged helix' DNA-binding domain"/>
    <property type="match status" value="1"/>
</dbReference>
<dbReference type="PROSITE" id="PS50987">
    <property type="entry name" value="HTH_ARSR_2"/>
    <property type="match status" value="1"/>
</dbReference>
<reference evidence="6" key="1">
    <citation type="journal article" date="2017" name="Med. Chem. Commun.">
        <title>Nonomuraea sp. ATCC 55076 harbours the largest actinomycete chromosome to date and the kistamicin biosynthetic gene cluster.</title>
        <authorList>
            <person name="Nazari B."/>
            <person name="Forneris C.C."/>
            <person name="Gibson M.I."/>
            <person name="Moon K."/>
            <person name="Schramma K.R."/>
            <person name="Seyedsayamdost M.R."/>
        </authorList>
    </citation>
    <scope>NUCLEOTIDE SEQUENCE [LARGE SCALE GENOMIC DNA]</scope>
    <source>
        <strain evidence="6">ATCC 55076</strain>
    </source>
</reference>
<dbReference type="AlphaFoldDB" id="A0A1V0A298"/>
<evidence type="ECO:0000259" key="4">
    <source>
        <dbReference type="PROSITE" id="PS50987"/>
    </source>
</evidence>
<dbReference type="GO" id="GO:0003677">
    <property type="term" value="F:DNA binding"/>
    <property type="evidence" value="ECO:0007669"/>
    <property type="project" value="UniProtKB-KW"/>
</dbReference>
<dbReference type="Proteomes" id="UP000190797">
    <property type="component" value="Chromosome"/>
</dbReference>
<dbReference type="InterPro" id="IPR011991">
    <property type="entry name" value="ArsR-like_HTH"/>
</dbReference>
<organism evidence="5 6">
    <name type="scientific">[Actinomadura] parvosata subsp. kistnae</name>
    <dbReference type="NCBI Taxonomy" id="1909395"/>
    <lineage>
        <taxon>Bacteria</taxon>
        <taxon>Bacillati</taxon>
        <taxon>Actinomycetota</taxon>
        <taxon>Actinomycetes</taxon>
        <taxon>Streptosporangiales</taxon>
        <taxon>Streptosporangiaceae</taxon>
        <taxon>Nonomuraea</taxon>
    </lineage>
</organism>
<keyword evidence="1" id="KW-0805">Transcription regulation</keyword>
<dbReference type="PANTHER" id="PTHR43132:SF6">
    <property type="entry name" value="HTH-TYPE TRANSCRIPTIONAL REPRESSOR CZRA"/>
    <property type="match status" value="1"/>
</dbReference>
<dbReference type="Gene3D" id="1.10.10.10">
    <property type="entry name" value="Winged helix-like DNA-binding domain superfamily/Winged helix DNA-binding domain"/>
    <property type="match status" value="1"/>
</dbReference>
<dbReference type="InterPro" id="IPR036390">
    <property type="entry name" value="WH_DNA-bd_sf"/>
</dbReference>
<dbReference type="InterPro" id="IPR051011">
    <property type="entry name" value="Metal_resp_trans_reg"/>
</dbReference>
<sequence length="320" mass="35147">MITYRLSVDDLAGVRFACSPLLETVTSLWALRRPERHTVHLPWIRRTRAALTALPPADLAVLDSLLGPERDWLPDFLTPRPSTPLPDLADELDRLRATPPDTALADFRAVYGPHPLPATTNPEIIAAVLERYWRLAIAPHWPRMRAVLEADLLYRARLLTRDGAAAMLHELDPRVRFANGELRVYAGHALSYDATVAGRGLWLVPALFVPQTIAPVGPDEPPTVIYQCRGIGTLWESPTARPPHALADLIGSARATLLTTLDGPTSTTELAHRHGVTPGAISQHLAVLRRAGLVSRTRAGRLVLYARTELADLLMAEHTG</sequence>
<proteinExistence type="predicted"/>